<dbReference type="InterPro" id="IPR001841">
    <property type="entry name" value="Znf_RING"/>
</dbReference>
<keyword evidence="5" id="KW-1185">Reference proteome</keyword>
<dbReference type="Pfam" id="PF13639">
    <property type="entry name" value="zf-RING_2"/>
    <property type="match status" value="1"/>
</dbReference>
<dbReference type="EMBL" id="JAUHHV010000005">
    <property type="protein sequence ID" value="KAK1425587.1"/>
    <property type="molecule type" value="Genomic_DNA"/>
</dbReference>
<dbReference type="PROSITE" id="PS50089">
    <property type="entry name" value="ZF_RING_2"/>
    <property type="match status" value="1"/>
</dbReference>
<dbReference type="SUPFAM" id="SSF57850">
    <property type="entry name" value="RING/U-box"/>
    <property type="match status" value="1"/>
</dbReference>
<dbReference type="AlphaFoldDB" id="A0AAD8KMF9"/>
<comment type="caution">
    <text evidence="4">The sequence shown here is derived from an EMBL/GenBank/DDBJ whole genome shotgun (WGS) entry which is preliminary data.</text>
</comment>
<reference evidence="4" key="1">
    <citation type="journal article" date="2023" name="bioRxiv">
        <title>Improved chromosome-level genome assembly for marigold (Tagetes erecta).</title>
        <authorList>
            <person name="Jiang F."/>
            <person name="Yuan L."/>
            <person name="Wang S."/>
            <person name="Wang H."/>
            <person name="Xu D."/>
            <person name="Wang A."/>
            <person name="Fan W."/>
        </authorList>
    </citation>
    <scope>NUCLEOTIDE SEQUENCE</scope>
    <source>
        <strain evidence="4">WSJ</strain>
        <tissue evidence="4">Leaf</tissue>
    </source>
</reference>
<dbReference type="InterPro" id="IPR044249">
    <property type="entry name" value="XERICO-like"/>
</dbReference>
<keyword evidence="2" id="KW-1133">Transmembrane helix</keyword>
<keyword evidence="1" id="KW-0863">Zinc-finger</keyword>
<keyword evidence="2" id="KW-0812">Transmembrane</keyword>
<protein>
    <recommendedName>
        <fullName evidence="3">RING-type domain-containing protein</fullName>
    </recommendedName>
</protein>
<dbReference type="PANTHER" id="PTHR47258:SF1">
    <property type="entry name" value="E3 UBIQUITIN-PROTEIN LIGASE XERICO-RELATED"/>
    <property type="match status" value="1"/>
</dbReference>
<keyword evidence="1" id="KW-0862">Zinc</keyword>
<name>A0AAD8KMF9_TARER</name>
<evidence type="ECO:0000256" key="2">
    <source>
        <dbReference type="SAM" id="Phobius"/>
    </source>
</evidence>
<proteinExistence type="predicted"/>
<dbReference type="GO" id="GO:0008270">
    <property type="term" value="F:zinc ion binding"/>
    <property type="evidence" value="ECO:0007669"/>
    <property type="project" value="UniProtKB-KW"/>
</dbReference>
<dbReference type="Proteomes" id="UP001229421">
    <property type="component" value="Unassembled WGS sequence"/>
</dbReference>
<feature type="domain" description="RING-type" evidence="3">
    <location>
        <begin position="94"/>
        <end position="136"/>
    </location>
</feature>
<dbReference type="InterPro" id="IPR013083">
    <property type="entry name" value="Znf_RING/FYVE/PHD"/>
</dbReference>
<dbReference type="CDD" id="cd16448">
    <property type="entry name" value="RING-H2"/>
    <property type="match status" value="1"/>
</dbReference>
<accession>A0AAD8KMF9</accession>
<sequence>MYEYIPIYKRTIINNNTSPPHFTLATSLLKMFPRTSMSTYIIHMFTYLAWAWDFMTHLSFFQQRVQFQVVGNGQHELGVTRFQRNTSSMEPLECAVCLLKIEDEEEIGVLRCDHLFHKACLDRCVEYGHTTCPLCRDFLSGPRMVCELGRELLVFSFGLNNSSSDDDYDQWWIRESKVKKRALLPSSVDAIIIIMSPPIVVVSASPSIICIEAWKRDTEKSEK</sequence>
<gene>
    <name evidence="4" type="ORF">QVD17_20941</name>
</gene>
<dbReference type="Gene3D" id="3.30.40.10">
    <property type="entry name" value="Zinc/RING finger domain, C3HC4 (zinc finger)"/>
    <property type="match status" value="1"/>
</dbReference>
<evidence type="ECO:0000313" key="5">
    <source>
        <dbReference type="Proteomes" id="UP001229421"/>
    </source>
</evidence>
<keyword evidence="1" id="KW-0479">Metal-binding</keyword>
<feature type="transmembrane region" description="Helical" evidence="2">
    <location>
        <begin position="37"/>
        <end position="55"/>
    </location>
</feature>
<keyword evidence="2" id="KW-0472">Membrane</keyword>
<evidence type="ECO:0000313" key="4">
    <source>
        <dbReference type="EMBL" id="KAK1425587.1"/>
    </source>
</evidence>
<evidence type="ECO:0000256" key="1">
    <source>
        <dbReference type="PROSITE-ProRule" id="PRU00175"/>
    </source>
</evidence>
<evidence type="ECO:0000259" key="3">
    <source>
        <dbReference type="PROSITE" id="PS50089"/>
    </source>
</evidence>
<dbReference type="PANTHER" id="PTHR47258">
    <property type="match status" value="1"/>
</dbReference>
<organism evidence="4 5">
    <name type="scientific">Tagetes erecta</name>
    <name type="common">African marigold</name>
    <dbReference type="NCBI Taxonomy" id="13708"/>
    <lineage>
        <taxon>Eukaryota</taxon>
        <taxon>Viridiplantae</taxon>
        <taxon>Streptophyta</taxon>
        <taxon>Embryophyta</taxon>
        <taxon>Tracheophyta</taxon>
        <taxon>Spermatophyta</taxon>
        <taxon>Magnoliopsida</taxon>
        <taxon>eudicotyledons</taxon>
        <taxon>Gunneridae</taxon>
        <taxon>Pentapetalae</taxon>
        <taxon>asterids</taxon>
        <taxon>campanulids</taxon>
        <taxon>Asterales</taxon>
        <taxon>Asteraceae</taxon>
        <taxon>Asteroideae</taxon>
        <taxon>Heliantheae alliance</taxon>
        <taxon>Tageteae</taxon>
        <taxon>Tagetes</taxon>
    </lineage>
</organism>
<dbReference type="SMART" id="SM00184">
    <property type="entry name" value="RING"/>
    <property type="match status" value="1"/>
</dbReference>